<evidence type="ECO:0000313" key="1">
    <source>
        <dbReference type="EMBL" id="KAJ6823489.1"/>
    </source>
</evidence>
<protein>
    <submittedName>
        <fullName evidence="1">Pollen-specific leucine-rich repeat extensin-like protein 3</fullName>
    </submittedName>
</protein>
<keyword evidence="2" id="KW-1185">Reference proteome</keyword>
<dbReference type="EMBL" id="JANAVB010022800">
    <property type="protein sequence ID" value="KAJ6823489.1"/>
    <property type="molecule type" value="Genomic_DNA"/>
</dbReference>
<accession>A0AAX6G477</accession>
<evidence type="ECO:0000313" key="2">
    <source>
        <dbReference type="Proteomes" id="UP001140949"/>
    </source>
</evidence>
<comment type="caution">
    <text evidence="1">The sequence shown here is derived from an EMBL/GenBank/DDBJ whole genome shotgun (WGS) entry which is preliminary data.</text>
</comment>
<reference evidence="1" key="1">
    <citation type="journal article" date="2023" name="GigaByte">
        <title>Genome assembly of the bearded iris, Iris pallida Lam.</title>
        <authorList>
            <person name="Bruccoleri R.E."/>
            <person name="Oakeley E.J."/>
            <person name="Faust A.M.E."/>
            <person name="Altorfer M."/>
            <person name="Dessus-Babus S."/>
            <person name="Burckhardt D."/>
            <person name="Oertli M."/>
            <person name="Naumann U."/>
            <person name="Petersen F."/>
            <person name="Wong J."/>
        </authorList>
    </citation>
    <scope>NUCLEOTIDE SEQUENCE</scope>
    <source>
        <strain evidence="1">GSM-AAB239-AS_SAM_17_03QT</strain>
    </source>
</reference>
<gene>
    <name evidence="1" type="ORF">M6B38_383340</name>
</gene>
<organism evidence="1 2">
    <name type="scientific">Iris pallida</name>
    <name type="common">Sweet iris</name>
    <dbReference type="NCBI Taxonomy" id="29817"/>
    <lineage>
        <taxon>Eukaryota</taxon>
        <taxon>Viridiplantae</taxon>
        <taxon>Streptophyta</taxon>
        <taxon>Embryophyta</taxon>
        <taxon>Tracheophyta</taxon>
        <taxon>Spermatophyta</taxon>
        <taxon>Magnoliopsida</taxon>
        <taxon>Liliopsida</taxon>
        <taxon>Asparagales</taxon>
        <taxon>Iridaceae</taxon>
        <taxon>Iridoideae</taxon>
        <taxon>Irideae</taxon>
        <taxon>Iris</taxon>
    </lineage>
</organism>
<sequence>MVTVWRRLAMTARADTKAGRRTGSASMGCGHQAVADPSCSDLGALRLGFGKKLGAGVSEHEEAATVKRVRRADPGSGARRSRLGAIEISRSGRRWRSPGCSPWRAVGGRQRACGVAGFVRGDSRDQLTWGRPRRTCCGTHAQAIH</sequence>
<dbReference type="Proteomes" id="UP001140949">
    <property type="component" value="Unassembled WGS sequence"/>
</dbReference>
<reference evidence="1" key="2">
    <citation type="submission" date="2023-04" db="EMBL/GenBank/DDBJ databases">
        <authorList>
            <person name="Bruccoleri R.E."/>
            <person name="Oakeley E.J."/>
            <person name="Faust A.-M."/>
            <person name="Dessus-Babus S."/>
            <person name="Altorfer M."/>
            <person name="Burckhardt D."/>
            <person name="Oertli M."/>
            <person name="Naumann U."/>
            <person name="Petersen F."/>
            <person name="Wong J."/>
        </authorList>
    </citation>
    <scope>NUCLEOTIDE SEQUENCE</scope>
    <source>
        <strain evidence="1">GSM-AAB239-AS_SAM_17_03QT</strain>
        <tissue evidence="1">Leaf</tissue>
    </source>
</reference>
<dbReference type="AlphaFoldDB" id="A0AAX6G477"/>
<name>A0AAX6G477_IRIPA</name>
<proteinExistence type="predicted"/>